<feature type="transmembrane region" description="Helical" evidence="1">
    <location>
        <begin position="40"/>
        <end position="59"/>
    </location>
</feature>
<evidence type="ECO:0000313" key="2">
    <source>
        <dbReference type="EMBL" id="HIX94896.1"/>
    </source>
</evidence>
<comment type="caution">
    <text evidence="2">The sequence shown here is derived from an EMBL/GenBank/DDBJ whole genome shotgun (WGS) entry which is preliminary data.</text>
</comment>
<reference evidence="2" key="1">
    <citation type="journal article" date="2021" name="PeerJ">
        <title>Extensive microbial diversity within the chicken gut microbiome revealed by metagenomics and culture.</title>
        <authorList>
            <person name="Gilroy R."/>
            <person name="Ravi A."/>
            <person name="Getino M."/>
            <person name="Pursley I."/>
            <person name="Horton D.L."/>
            <person name="Alikhan N.F."/>
            <person name="Baker D."/>
            <person name="Gharbi K."/>
            <person name="Hall N."/>
            <person name="Watson M."/>
            <person name="Adriaenssens E.M."/>
            <person name="Foster-Nyarko E."/>
            <person name="Jarju S."/>
            <person name="Secka A."/>
            <person name="Antonio M."/>
            <person name="Oren A."/>
            <person name="Chaudhuri R.R."/>
            <person name="La Ragione R."/>
            <person name="Hildebrand F."/>
            <person name="Pallen M.J."/>
        </authorList>
    </citation>
    <scope>NUCLEOTIDE SEQUENCE</scope>
    <source>
        <strain evidence="2">ChiHecec2B26-7398</strain>
    </source>
</reference>
<dbReference type="Proteomes" id="UP000886751">
    <property type="component" value="Unassembled WGS sequence"/>
</dbReference>
<keyword evidence="1" id="KW-0812">Transmembrane</keyword>
<sequence>MKQTWIKVLAGKLAAVAALLLFLTLVPAAAAGTLPLWAVLVLGTLGVLLLNAGCGALLPPAQEVQPVARAAQPVHTVPLRVVRGGRAA</sequence>
<gene>
    <name evidence="2" type="ORF">H9846_05515</name>
</gene>
<protein>
    <submittedName>
        <fullName evidence="2">Uncharacterized protein</fullName>
    </submittedName>
</protein>
<evidence type="ECO:0000313" key="3">
    <source>
        <dbReference type="Proteomes" id="UP000886751"/>
    </source>
</evidence>
<reference evidence="2" key="2">
    <citation type="submission" date="2021-04" db="EMBL/GenBank/DDBJ databases">
        <authorList>
            <person name="Gilroy R."/>
        </authorList>
    </citation>
    <scope>NUCLEOTIDE SEQUENCE</scope>
    <source>
        <strain evidence="2">ChiHecec2B26-7398</strain>
    </source>
</reference>
<name>A0A9D2BUT0_9FIRM</name>
<proteinExistence type="predicted"/>
<evidence type="ECO:0000256" key="1">
    <source>
        <dbReference type="SAM" id="Phobius"/>
    </source>
</evidence>
<organism evidence="2 3">
    <name type="scientific">Candidatus Gemmiger excrementipullorum</name>
    <dbReference type="NCBI Taxonomy" id="2838610"/>
    <lineage>
        <taxon>Bacteria</taxon>
        <taxon>Bacillati</taxon>
        <taxon>Bacillota</taxon>
        <taxon>Clostridia</taxon>
        <taxon>Eubacteriales</taxon>
        <taxon>Gemmiger</taxon>
    </lineage>
</organism>
<keyword evidence="1" id="KW-1133">Transmembrane helix</keyword>
<dbReference type="EMBL" id="DXEI01000081">
    <property type="protein sequence ID" value="HIX94896.1"/>
    <property type="molecule type" value="Genomic_DNA"/>
</dbReference>
<accession>A0A9D2BUT0</accession>
<dbReference type="AlphaFoldDB" id="A0A9D2BUT0"/>
<keyword evidence="1" id="KW-0472">Membrane</keyword>